<accession>A0A3G1IUZ8</accession>
<keyword evidence="1" id="KW-0934">Plastid</keyword>
<dbReference type="InterPro" id="IPR002800">
    <property type="entry name" value="Rv2949c-like"/>
</dbReference>
<dbReference type="EMBL" id="MF167424">
    <property type="protein sequence ID" value="ASQ39857.1"/>
    <property type="molecule type" value="Genomic_DNA"/>
</dbReference>
<protein>
    <submittedName>
        <fullName evidence="1">Chorismate lyase</fullName>
    </submittedName>
</protein>
<reference evidence="1" key="1">
    <citation type="submission" date="2017-05" db="EMBL/GenBank/DDBJ databases">
        <title>Plastid comparative genomics reveals ancient divergence between Glaucophyte genera.</title>
        <authorList>
            <person name="Figueroa-Martinez F.J."/>
            <person name="Jackson C."/>
            <person name="Reyes-Prieto A."/>
        </authorList>
    </citation>
    <scope>NUCLEOTIDE SEQUENCE</scope>
    <source>
        <strain evidence="1">BBH</strain>
    </source>
</reference>
<name>A0A3G1IUZ8_9EUKA</name>
<evidence type="ECO:0000313" key="1">
    <source>
        <dbReference type="EMBL" id="ASQ39857.1"/>
    </source>
</evidence>
<dbReference type="Pfam" id="PF01947">
    <property type="entry name" value="Rv2949c-like"/>
    <property type="match status" value="1"/>
</dbReference>
<geneLocation type="plastid" evidence="1"/>
<dbReference type="InterPro" id="IPR028978">
    <property type="entry name" value="Chorismate_lyase_/UTRA_dom_sf"/>
</dbReference>
<dbReference type="AlphaFoldDB" id="A0A3G1IUZ8"/>
<proteinExistence type="predicted"/>
<organism evidence="1">
    <name type="scientific">Glaucocystis sp. BBH</name>
    <dbReference type="NCBI Taxonomy" id="2023628"/>
    <lineage>
        <taxon>Eukaryota</taxon>
        <taxon>Glaucocystophyceae</taxon>
        <taxon>Glaucocystales</taxon>
        <taxon>Glaucocystaceae</taxon>
        <taxon>Glaucocystis</taxon>
    </lineage>
</organism>
<dbReference type="Gene3D" id="3.40.1410.10">
    <property type="entry name" value="Chorismate lyase-like"/>
    <property type="match status" value="1"/>
</dbReference>
<dbReference type="GO" id="GO:0016829">
    <property type="term" value="F:lyase activity"/>
    <property type="evidence" value="ECO:0007669"/>
    <property type="project" value="UniProtKB-KW"/>
</dbReference>
<sequence>MNNKKKIWQGGNNLIHKGIPNYLLSTNSQILLLNDGSLTRYLQIFTHTKIQIEVLKISYIENTCSSVPFLVKKLLPSPYLKREILLCGKNKTPLVHATSWWTSSNQTGSRSFLPIWANLNRSRLNIYKDLQTIYLFEDNYLEEKFNQKAPFWGRDYFLWAQNKPLTFISESFSPLLFSKGVF</sequence>
<gene>
    <name evidence="1" type="primary">ycf21</name>
</gene>
<dbReference type="SUPFAM" id="SSF64288">
    <property type="entry name" value="Chorismate lyase-like"/>
    <property type="match status" value="1"/>
</dbReference>
<keyword evidence="1" id="KW-0456">Lyase</keyword>